<accession>A0A7X6QZG5</accession>
<gene>
    <name evidence="7" type="ORF">HGA03_10895</name>
</gene>
<evidence type="ECO:0000256" key="3">
    <source>
        <dbReference type="ARBA" id="ARBA00022777"/>
    </source>
</evidence>
<evidence type="ECO:0000313" key="8">
    <source>
        <dbReference type="Proteomes" id="UP000581206"/>
    </source>
</evidence>
<dbReference type="AlphaFoldDB" id="A0A7X6QZG5"/>
<dbReference type="InterPro" id="IPR011009">
    <property type="entry name" value="Kinase-like_dom_sf"/>
</dbReference>
<dbReference type="Gene3D" id="1.10.510.10">
    <property type="entry name" value="Transferase(Phosphotransferase) domain 1"/>
    <property type="match status" value="1"/>
</dbReference>
<dbReference type="InterPro" id="IPR017441">
    <property type="entry name" value="Protein_kinase_ATP_BS"/>
</dbReference>
<dbReference type="InterPro" id="IPR000719">
    <property type="entry name" value="Prot_kinase_dom"/>
</dbReference>
<sequence>MTAAQPHDPLTATVDAGLRVLSGGLDQVVPVQPEPLPEGGLLDGRYRVGPLLGSGGMSDVHRAHDTLLDREVALKVFRGTRENHAGRQREMRLLARFSHPALVAVYDAGAVQEGPGAGRHYLVLELVPGATLAQTLRSGPLTAPLVARIGADIAGALAFVHEAGVVHRDVKPANILLPPGILDEPGAPGDPLTAPSARLADFGIARSTRDHPASTVDHRGTPGYLSPEQAMGAPLAPPSDVYALGLVLLESLSGERAFTGTPVQQAYARTRRAPAIPAALPERWRGLLSAMTALEPTARPSAARVEQELADL</sequence>
<comment type="caution">
    <text evidence="7">The sequence shown here is derived from an EMBL/GenBank/DDBJ whole genome shotgun (WGS) entry which is preliminary data.</text>
</comment>
<keyword evidence="8" id="KW-1185">Reference proteome</keyword>
<keyword evidence="2 5" id="KW-0547">Nucleotide-binding</keyword>
<feature type="binding site" evidence="5">
    <location>
        <position position="75"/>
    </location>
    <ligand>
        <name>ATP</name>
        <dbReference type="ChEBI" id="CHEBI:30616"/>
    </ligand>
</feature>
<dbReference type="CDD" id="cd14014">
    <property type="entry name" value="STKc_PknB_like"/>
    <property type="match status" value="1"/>
</dbReference>
<dbReference type="Gene3D" id="3.30.200.20">
    <property type="entry name" value="Phosphorylase Kinase, domain 1"/>
    <property type="match status" value="1"/>
</dbReference>
<organism evidence="7 8">
    <name type="scientific">Cellulomonas denverensis</name>
    <dbReference type="NCBI Taxonomy" id="264297"/>
    <lineage>
        <taxon>Bacteria</taxon>
        <taxon>Bacillati</taxon>
        <taxon>Actinomycetota</taxon>
        <taxon>Actinomycetes</taxon>
        <taxon>Micrococcales</taxon>
        <taxon>Cellulomonadaceae</taxon>
        <taxon>Cellulomonas</taxon>
    </lineage>
</organism>
<dbReference type="PROSITE" id="PS00108">
    <property type="entry name" value="PROTEIN_KINASE_ST"/>
    <property type="match status" value="1"/>
</dbReference>
<name>A0A7X6QZG5_9CELL</name>
<dbReference type="Proteomes" id="UP000581206">
    <property type="component" value="Unassembled WGS sequence"/>
</dbReference>
<proteinExistence type="predicted"/>
<dbReference type="RefSeq" id="WP_168630276.1">
    <property type="nucleotide sequence ID" value="NZ_BONL01000023.1"/>
</dbReference>
<dbReference type="GO" id="GO:0004674">
    <property type="term" value="F:protein serine/threonine kinase activity"/>
    <property type="evidence" value="ECO:0007669"/>
    <property type="project" value="UniProtKB-KW"/>
</dbReference>
<dbReference type="SMART" id="SM00220">
    <property type="entry name" value="S_TKc"/>
    <property type="match status" value="1"/>
</dbReference>
<reference evidence="7 8" key="1">
    <citation type="submission" date="2020-04" db="EMBL/GenBank/DDBJ databases">
        <title>MicrobeNet Type strains.</title>
        <authorList>
            <person name="Nicholson A.C."/>
        </authorList>
    </citation>
    <scope>NUCLEOTIDE SEQUENCE [LARGE SCALE GENOMIC DNA]</scope>
    <source>
        <strain evidence="7 8">ATCC BAA-788</strain>
    </source>
</reference>
<dbReference type="GO" id="GO:0005524">
    <property type="term" value="F:ATP binding"/>
    <property type="evidence" value="ECO:0007669"/>
    <property type="project" value="UniProtKB-UniRule"/>
</dbReference>
<evidence type="ECO:0000256" key="5">
    <source>
        <dbReference type="PROSITE-ProRule" id="PRU10141"/>
    </source>
</evidence>
<evidence type="ECO:0000256" key="1">
    <source>
        <dbReference type="ARBA" id="ARBA00022679"/>
    </source>
</evidence>
<dbReference type="PANTHER" id="PTHR43289">
    <property type="entry name" value="MITOGEN-ACTIVATED PROTEIN KINASE KINASE KINASE 20-RELATED"/>
    <property type="match status" value="1"/>
</dbReference>
<dbReference type="Pfam" id="PF00069">
    <property type="entry name" value="Pkinase"/>
    <property type="match status" value="1"/>
</dbReference>
<evidence type="ECO:0000256" key="4">
    <source>
        <dbReference type="ARBA" id="ARBA00022840"/>
    </source>
</evidence>
<dbReference type="PANTHER" id="PTHR43289:SF34">
    <property type="entry name" value="SERINE_THREONINE-PROTEIN KINASE YBDM-RELATED"/>
    <property type="match status" value="1"/>
</dbReference>
<dbReference type="SUPFAM" id="SSF56112">
    <property type="entry name" value="Protein kinase-like (PK-like)"/>
    <property type="match status" value="1"/>
</dbReference>
<feature type="domain" description="Protein kinase" evidence="6">
    <location>
        <begin position="46"/>
        <end position="312"/>
    </location>
</feature>
<keyword evidence="1" id="KW-0808">Transferase</keyword>
<evidence type="ECO:0000313" key="7">
    <source>
        <dbReference type="EMBL" id="NKY23168.1"/>
    </source>
</evidence>
<dbReference type="EMBL" id="JAAXOX010000004">
    <property type="protein sequence ID" value="NKY23168.1"/>
    <property type="molecule type" value="Genomic_DNA"/>
</dbReference>
<dbReference type="PROSITE" id="PS50011">
    <property type="entry name" value="PROTEIN_KINASE_DOM"/>
    <property type="match status" value="1"/>
</dbReference>
<dbReference type="InterPro" id="IPR008271">
    <property type="entry name" value="Ser/Thr_kinase_AS"/>
</dbReference>
<keyword evidence="3 7" id="KW-0418">Kinase</keyword>
<dbReference type="PROSITE" id="PS00107">
    <property type="entry name" value="PROTEIN_KINASE_ATP"/>
    <property type="match status" value="1"/>
</dbReference>
<keyword evidence="7" id="KW-0723">Serine/threonine-protein kinase</keyword>
<keyword evidence="4 5" id="KW-0067">ATP-binding</keyword>
<evidence type="ECO:0000259" key="6">
    <source>
        <dbReference type="PROSITE" id="PS50011"/>
    </source>
</evidence>
<protein>
    <submittedName>
        <fullName evidence="7">Serine/threonine protein kinase</fullName>
    </submittedName>
</protein>
<evidence type="ECO:0000256" key="2">
    <source>
        <dbReference type="ARBA" id="ARBA00022741"/>
    </source>
</evidence>